<protein>
    <submittedName>
        <fullName evidence="1">Uncharacterized protein</fullName>
    </submittedName>
</protein>
<sequence>MTTKIKMLAIDLAKGSFQVCAVGPEGRVWMPPVLASVIFGLSAGVFDRTCVRPLSVAFHDATGRYAVRKAGFTSVQRAASARAPGLNLPP</sequence>
<dbReference type="AlphaFoldDB" id="A0A1H5UTC2"/>
<reference evidence="2" key="1">
    <citation type="submission" date="2016-10" db="EMBL/GenBank/DDBJ databases">
        <authorList>
            <person name="Varghese N."/>
            <person name="Submissions S."/>
        </authorList>
    </citation>
    <scope>NUCLEOTIDE SEQUENCE [LARGE SCALE GENOMIC DNA]</scope>
    <source>
        <strain evidence="2">DSM 23413</strain>
    </source>
</reference>
<accession>A0A1H5UTC2</accession>
<dbReference type="Proteomes" id="UP000236742">
    <property type="component" value="Unassembled WGS sequence"/>
</dbReference>
<evidence type="ECO:0000313" key="2">
    <source>
        <dbReference type="Proteomes" id="UP000236742"/>
    </source>
</evidence>
<dbReference type="EMBL" id="FNVD01000004">
    <property type="protein sequence ID" value="SEF77691.1"/>
    <property type="molecule type" value="Genomic_DNA"/>
</dbReference>
<proteinExistence type="predicted"/>
<evidence type="ECO:0000313" key="1">
    <source>
        <dbReference type="EMBL" id="SEF77691.1"/>
    </source>
</evidence>
<gene>
    <name evidence="1" type="ORF">SAMN05421751_104240</name>
</gene>
<organism evidence="1 2">
    <name type="scientific">Jhaorihella thermophila</name>
    <dbReference type="NCBI Taxonomy" id="488547"/>
    <lineage>
        <taxon>Bacteria</taxon>
        <taxon>Pseudomonadati</taxon>
        <taxon>Pseudomonadota</taxon>
        <taxon>Alphaproteobacteria</taxon>
        <taxon>Rhodobacterales</taxon>
        <taxon>Paracoccaceae</taxon>
        <taxon>Jhaorihella</taxon>
    </lineage>
</organism>
<keyword evidence="2" id="KW-1185">Reference proteome</keyword>
<name>A0A1H5UTC2_9RHOB</name>